<comment type="caution">
    <text evidence="5">The sequence shown here is derived from an EMBL/GenBank/DDBJ whole genome shotgun (WGS) entry which is preliminary data.</text>
</comment>
<dbReference type="EMBL" id="JAVRQU010000007">
    <property type="protein sequence ID" value="KAK5700674.1"/>
    <property type="molecule type" value="Genomic_DNA"/>
</dbReference>
<dbReference type="PANTHER" id="PTHR15228:SF25">
    <property type="entry name" value="F-BAR DOMAIN-CONTAINING PROTEIN"/>
    <property type="match status" value="1"/>
</dbReference>
<evidence type="ECO:0000313" key="6">
    <source>
        <dbReference type="Proteomes" id="UP001310594"/>
    </source>
</evidence>
<dbReference type="Proteomes" id="UP001310594">
    <property type="component" value="Unassembled WGS sequence"/>
</dbReference>
<keyword evidence="1" id="KW-0343">GTPase activation</keyword>
<evidence type="ECO:0000313" key="5">
    <source>
        <dbReference type="EMBL" id="KAK5700674.1"/>
    </source>
</evidence>
<dbReference type="SMART" id="SM00324">
    <property type="entry name" value="RhoGAP"/>
    <property type="match status" value="1"/>
</dbReference>
<evidence type="ECO:0000259" key="4">
    <source>
        <dbReference type="PROSITE" id="PS50238"/>
    </source>
</evidence>
<feature type="compositionally biased region" description="Basic and acidic residues" evidence="3">
    <location>
        <begin position="235"/>
        <end position="247"/>
    </location>
</feature>
<dbReference type="InterPro" id="IPR000198">
    <property type="entry name" value="RhoGAP_dom"/>
</dbReference>
<dbReference type="AlphaFoldDB" id="A0AAN7W5K3"/>
<dbReference type="PANTHER" id="PTHR15228">
    <property type="entry name" value="SPERMATHECAL PHYSIOLOGY VARIANT"/>
    <property type="match status" value="1"/>
</dbReference>
<gene>
    <name evidence="5" type="primary">SAC7_1</name>
    <name evidence="5" type="ORF">LTR97_005191</name>
</gene>
<name>A0AAN7W5K3_9PEZI</name>
<sequence>MPEPITVAASVDGLISSASTMIPILYNVGTSIRDAPQLTKEVAGELANITVVLQQLFAYISGKARASIDRLNLITVEHITATLTDCVVTYSDLDEVLKSLRVDSGMRAWDRGMWYIKKGRVGEIVQKLQNHKASLGLMLNILQCASLSEAESSMDRLCDTVNELLRTNQDLSLRLRNMEDLRIPRENGVASEAHQDLASGEVQDEAPSQSGAIDEESNPDLDGTSDAEVVPEQPESAHDHESSTGEGMKYSHFEEMLHRSRVYRHISESDYSPSLISDARSTLALSICSSLTLGEVSNISVYAIAVYAIELSNATCYESSAVEQHKNGATRDTTAVAGEKKVSPKRGWRSFYKKTPKADMVPAADIVPAAENRIFGVALETSIRYANVSISLHDDQGQQYIYGYIPIVLAKCTMFLKDKVENIFAIAGSPKRIKELTEVFDRPPRYGKGFNWTGYTVHDAAQTILRYLLQLPEPIIPLGAYERFREPLRAFHVAAHGSGQGNDVLSPMHFDLEAGLKDWQGCIAELSPLRRQALLYLLDMLAVFVSHAETNAMTTQRLAALFQPGILAHPQHALSRVEVHLSQAVLAQLIENPESFLIGALSGSEGSSAWQVVNTPAPTV</sequence>
<feature type="compositionally biased region" description="Acidic residues" evidence="3">
    <location>
        <begin position="213"/>
        <end position="225"/>
    </location>
</feature>
<feature type="coiled-coil region" evidence="2">
    <location>
        <begin position="147"/>
        <end position="181"/>
    </location>
</feature>
<proteinExistence type="predicted"/>
<dbReference type="PROSITE" id="PS50238">
    <property type="entry name" value="RHOGAP"/>
    <property type="match status" value="1"/>
</dbReference>
<dbReference type="GO" id="GO:0007165">
    <property type="term" value="P:signal transduction"/>
    <property type="evidence" value="ECO:0007669"/>
    <property type="project" value="InterPro"/>
</dbReference>
<accession>A0AAN7W5K3</accession>
<protein>
    <submittedName>
        <fullName evidence="5">GTPase activating protein (GAP) for Rho1p</fullName>
    </submittedName>
</protein>
<dbReference type="Gene3D" id="1.10.555.10">
    <property type="entry name" value="Rho GTPase activation protein"/>
    <property type="match status" value="1"/>
</dbReference>
<reference evidence="5" key="1">
    <citation type="submission" date="2023-08" db="EMBL/GenBank/DDBJ databases">
        <title>Black Yeasts Isolated from many extreme environments.</title>
        <authorList>
            <person name="Coleine C."/>
            <person name="Stajich J.E."/>
            <person name="Selbmann L."/>
        </authorList>
    </citation>
    <scope>NUCLEOTIDE SEQUENCE</scope>
    <source>
        <strain evidence="5">CCFEE 5810</strain>
    </source>
</reference>
<evidence type="ECO:0000256" key="2">
    <source>
        <dbReference type="SAM" id="Coils"/>
    </source>
</evidence>
<evidence type="ECO:0000256" key="3">
    <source>
        <dbReference type="SAM" id="MobiDB-lite"/>
    </source>
</evidence>
<dbReference type="GO" id="GO:0005096">
    <property type="term" value="F:GTPase activator activity"/>
    <property type="evidence" value="ECO:0007669"/>
    <property type="project" value="UniProtKB-KW"/>
</dbReference>
<feature type="domain" description="Rho-GAP" evidence="4">
    <location>
        <begin position="390"/>
        <end position="597"/>
    </location>
</feature>
<dbReference type="InterPro" id="IPR008936">
    <property type="entry name" value="Rho_GTPase_activation_prot"/>
</dbReference>
<keyword evidence="2" id="KW-0175">Coiled coil</keyword>
<feature type="region of interest" description="Disordered" evidence="3">
    <location>
        <begin position="191"/>
        <end position="247"/>
    </location>
</feature>
<dbReference type="InterPro" id="IPR051025">
    <property type="entry name" value="RhoGAP"/>
</dbReference>
<organism evidence="5 6">
    <name type="scientific">Elasticomyces elasticus</name>
    <dbReference type="NCBI Taxonomy" id="574655"/>
    <lineage>
        <taxon>Eukaryota</taxon>
        <taxon>Fungi</taxon>
        <taxon>Dikarya</taxon>
        <taxon>Ascomycota</taxon>
        <taxon>Pezizomycotina</taxon>
        <taxon>Dothideomycetes</taxon>
        <taxon>Dothideomycetidae</taxon>
        <taxon>Mycosphaerellales</taxon>
        <taxon>Teratosphaeriaceae</taxon>
        <taxon>Elasticomyces</taxon>
    </lineage>
</organism>
<dbReference type="GO" id="GO:0060237">
    <property type="term" value="P:regulation of fungal-type cell wall organization"/>
    <property type="evidence" value="ECO:0007669"/>
    <property type="project" value="TreeGrafter"/>
</dbReference>
<dbReference type="SUPFAM" id="SSF48350">
    <property type="entry name" value="GTPase activation domain, GAP"/>
    <property type="match status" value="1"/>
</dbReference>
<evidence type="ECO:0000256" key="1">
    <source>
        <dbReference type="ARBA" id="ARBA00022468"/>
    </source>
</evidence>
<dbReference type="GO" id="GO:0005938">
    <property type="term" value="C:cell cortex"/>
    <property type="evidence" value="ECO:0007669"/>
    <property type="project" value="TreeGrafter"/>
</dbReference>
<dbReference type="Pfam" id="PF00620">
    <property type="entry name" value="RhoGAP"/>
    <property type="match status" value="1"/>
</dbReference>